<dbReference type="Gene3D" id="3.40.50.720">
    <property type="entry name" value="NAD(P)-binding Rossmann-like Domain"/>
    <property type="match status" value="1"/>
</dbReference>
<comment type="caution">
    <text evidence="12">The sequence shown here is derived from an EMBL/GenBank/DDBJ whole genome shotgun (WGS) entry which is preliminary data.</text>
</comment>
<evidence type="ECO:0000256" key="2">
    <source>
        <dbReference type="ARBA" id="ARBA00001911"/>
    </source>
</evidence>
<evidence type="ECO:0000256" key="10">
    <source>
        <dbReference type="RuleBase" id="RU366046"/>
    </source>
</evidence>
<keyword evidence="8 10" id="KW-0413">Isomerase</keyword>
<dbReference type="SUPFAM" id="SSF51735">
    <property type="entry name" value="NAD(P)-binding Rossmann-fold domains"/>
    <property type="match status" value="1"/>
</dbReference>
<comment type="subunit">
    <text evidence="10">Homodimer.</text>
</comment>
<dbReference type="CDD" id="cd05247">
    <property type="entry name" value="UDP_G4E_1_SDR_e"/>
    <property type="match status" value="1"/>
</dbReference>
<proteinExistence type="inferred from homology"/>
<evidence type="ECO:0000256" key="6">
    <source>
        <dbReference type="ARBA" id="ARBA00018569"/>
    </source>
</evidence>
<comment type="pathway">
    <text evidence="3 10">Carbohydrate metabolism; galactose metabolism.</text>
</comment>
<evidence type="ECO:0000256" key="7">
    <source>
        <dbReference type="ARBA" id="ARBA00023027"/>
    </source>
</evidence>
<gene>
    <name evidence="12" type="primary">galE</name>
    <name evidence="12" type="ORF">OE699_06790</name>
</gene>
<keyword evidence="13" id="KW-1185">Reference proteome</keyword>
<evidence type="ECO:0000256" key="3">
    <source>
        <dbReference type="ARBA" id="ARBA00004947"/>
    </source>
</evidence>
<dbReference type="PANTHER" id="PTHR43725">
    <property type="entry name" value="UDP-GLUCOSE 4-EPIMERASE"/>
    <property type="match status" value="1"/>
</dbReference>
<dbReference type="NCBIfam" id="TIGR01179">
    <property type="entry name" value="galE"/>
    <property type="match status" value="1"/>
</dbReference>
<evidence type="ECO:0000256" key="8">
    <source>
        <dbReference type="ARBA" id="ARBA00023235"/>
    </source>
</evidence>
<dbReference type="Proteomes" id="UP001526166">
    <property type="component" value="Unassembled WGS sequence"/>
</dbReference>
<evidence type="ECO:0000313" key="13">
    <source>
        <dbReference type="Proteomes" id="UP001526166"/>
    </source>
</evidence>
<organism evidence="12 13">
    <name type="scientific">Sedimentimonas flavescens</name>
    <dbReference type="NCBI Taxonomy" id="2851012"/>
    <lineage>
        <taxon>Bacteria</taxon>
        <taxon>Pseudomonadati</taxon>
        <taxon>Pseudomonadota</taxon>
        <taxon>Alphaproteobacteria</taxon>
        <taxon>Rhodobacterales</taxon>
        <taxon>Rhodobacter group</taxon>
        <taxon>Sedimentimonas</taxon>
    </lineage>
</organism>
<reference evidence="12 13" key="1">
    <citation type="submission" date="2022-10" db="EMBL/GenBank/DDBJ databases">
        <title>Sinirhodobacter sp. nov., isolated from ocean surface sediments.</title>
        <authorList>
            <person name="He W."/>
            <person name="Wang L."/>
            <person name="Zhang D.-F."/>
        </authorList>
    </citation>
    <scope>NUCLEOTIDE SEQUENCE [LARGE SCALE GENOMIC DNA]</scope>
    <source>
        <strain evidence="12 13">WL0115</strain>
    </source>
</reference>
<evidence type="ECO:0000256" key="5">
    <source>
        <dbReference type="ARBA" id="ARBA00013189"/>
    </source>
</evidence>
<sequence length="331" mass="35203">MSDGLPGRILVTGGAGYIGSHCCKALHQAGRTPVVYDNLSRGHADAVKWGPLVVGDMRDEALLTQTLLEHRIEAVIHFAALAYVGESVTAPEAYYSNNVGGMIALVNAMRQASVGQIVFSSSCATYGAPDTLPIREDAPQRPINPYGRTKLICEWMLRDAAAAHGLRFAALRYFNAAGADPEGEIGERHDPETHVLPLALMAASGQAPPLQVFGTDYSTEDGTCIRDYIHVTDLARAHLLALEHLARGGENLALNLGTGVGASVRQVVAAVERATGRKVPLTEAPRRAGDPAELTADPGRAAEVLGFTAQYRDLEEIAAHAAPWFGHSRDG</sequence>
<name>A0ABT2ZXT5_9RHOB</name>
<accession>A0ABT2ZXT5</accession>
<evidence type="ECO:0000256" key="4">
    <source>
        <dbReference type="ARBA" id="ARBA00007637"/>
    </source>
</evidence>
<feature type="domain" description="NAD-dependent epimerase/dehydratase" evidence="11">
    <location>
        <begin position="9"/>
        <end position="257"/>
    </location>
</feature>
<dbReference type="InterPro" id="IPR036291">
    <property type="entry name" value="NAD(P)-bd_dom_sf"/>
</dbReference>
<evidence type="ECO:0000313" key="12">
    <source>
        <dbReference type="EMBL" id="MCV2878557.1"/>
    </source>
</evidence>
<evidence type="ECO:0000256" key="1">
    <source>
        <dbReference type="ARBA" id="ARBA00000083"/>
    </source>
</evidence>
<evidence type="ECO:0000256" key="9">
    <source>
        <dbReference type="ARBA" id="ARBA00023277"/>
    </source>
</evidence>
<comment type="similarity">
    <text evidence="4 10">Belongs to the NAD(P)-dependent epimerase/dehydratase family.</text>
</comment>
<keyword evidence="7 10" id="KW-0520">NAD</keyword>
<dbReference type="Pfam" id="PF01370">
    <property type="entry name" value="Epimerase"/>
    <property type="match status" value="1"/>
</dbReference>
<dbReference type="GO" id="GO:0003978">
    <property type="term" value="F:UDP-glucose 4-epimerase activity"/>
    <property type="evidence" value="ECO:0007669"/>
    <property type="project" value="UniProtKB-EC"/>
</dbReference>
<protein>
    <recommendedName>
        <fullName evidence="6 10">UDP-glucose 4-epimerase</fullName>
        <ecNumber evidence="5 10">5.1.3.2</ecNumber>
    </recommendedName>
</protein>
<dbReference type="InterPro" id="IPR005886">
    <property type="entry name" value="UDP_G4E"/>
</dbReference>
<evidence type="ECO:0000259" key="11">
    <source>
        <dbReference type="Pfam" id="PF01370"/>
    </source>
</evidence>
<dbReference type="EMBL" id="JAOWKW010000004">
    <property type="protein sequence ID" value="MCV2878557.1"/>
    <property type="molecule type" value="Genomic_DNA"/>
</dbReference>
<dbReference type="Gene3D" id="3.90.25.10">
    <property type="entry name" value="UDP-galactose 4-epimerase, domain 1"/>
    <property type="match status" value="1"/>
</dbReference>
<dbReference type="RefSeq" id="WP_263847496.1">
    <property type="nucleotide sequence ID" value="NZ_JAOWKW010000004.1"/>
</dbReference>
<keyword evidence="9 10" id="KW-0119">Carbohydrate metabolism</keyword>
<comment type="cofactor">
    <cofactor evidence="2 10">
        <name>NAD(+)</name>
        <dbReference type="ChEBI" id="CHEBI:57540"/>
    </cofactor>
</comment>
<dbReference type="InterPro" id="IPR001509">
    <property type="entry name" value="Epimerase_deHydtase"/>
</dbReference>
<comment type="catalytic activity">
    <reaction evidence="1 10">
        <text>UDP-alpha-D-glucose = UDP-alpha-D-galactose</text>
        <dbReference type="Rhea" id="RHEA:22168"/>
        <dbReference type="ChEBI" id="CHEBI:58885"/>
        <dbReference type="ChEBI" id="CHEBI:66914"/>
        <dbReference type="EC" id="5.1.3.2"/>
    </reaction>
</comment>
<dbReference type="PANTHER" id="PTHR43725:SF53">
    <property type="entry name" value="UDP-ARABINOSE 4-EPIMERASE 1"/>
    <property type="match status" value="1"/>
</dbReference>
<dbReference type="EC" id="5.1.3.2" evidence="5 10"/>